<dbReference type="PROSITE" id="PS50053">
    <property type="entry name" value="UBIQUITIN_2"/>
    <property type="match status" value="1"/>
</dbReference>
<dbReference type="InParanoid" id="A0BPJ8"/>
<evidence type="ECO:0000259" key="1">
    <source>
        <dbReference type="PROSITE" id="PS50053"/>
    </source>
</evidence>
<dbReference type="CDD" id="cd17039">
    <property type="entry name" value="Ubl_ubiquitin_like"/>
    <property type="match status" value="1"/>
</dbReference>
<dbReference type="HOGENOM" id="CLU_552615_0_0_1"/>
<dbReference type="PANTHER" id="PTHR13609">
    <property type="entry name" value="UBIQUITIN DOMAIN CONTAINING 1 PROTEIN-RELATED"/>
    <property type="match status" value="1"/>
</dbReference>
<dbReference type="OMA" id="MIRNEIF"/>
<dbReference type="Gene3D" id="3.10.20.90">
    <property type="entry name" value="Phosphatidylinositol 3-kinase Catalytic Subunit, Chain A, domain 1"/>
    <property type="match status" value="1"/>
</dbReference>
<keyword evidence="3" id="KW-1185">Reference proteome</keyword>
<protein>
    <recommendedName>
        <fullName evidence="1">Ubiquitin-like domain-containing protein</fullName>
    </recommendedName>
</protein>
<dbReference type="InterPro" id="IPR039869">
    <property type="entry name" value="UBTD1/2"/>
</dbReference>
<evidence type="ECO:0000313" key="3">
    <source>
        <dbReference type="Proteomes" id="UP000000600"/>
    </source>
</evidence>
<dbReference type="RefSeq" id="XP_001427863.1">
    <property type="nucleotide sequence ID" value="XM_001427826.1"/>
</dbReference>
<dbReference type="Proteomes" id="UP000000600">
    <property type="component" value="Unassembled WGS sequence"/>
</dbReference>
<organism evidence="2 3">
    <name type="scientific">Paramecium tetraurelia</name>
    <dbReference type="NCBI Taxonomy" id="5888"/>
    <lineage>
        <taxon>Eukaryota</taxon>
        <taxon>Sar</taxon>
        <taxon>Alveolata</taxon>
        <taxon>Ciliophora</taxon>
        <taxon>Intramacronucleata</taxon>
        <taxon>Oligohymenophorea</taxon>
        <taxon>Peniculida</taxon>
        <taxon>Parameciidae</taxon>
        <taxon>Paramecium</taxon>
    </lineage>
</organism>
<gene>
    <name evidence="2" type="ORF">GSPATT00005214001</name>
</gene>
<name>A0BPJ8_PARTE</name>
<reference evidence="2 3" key="1">
    <citation type="journal article" date="2006" name="Nature">
        <title>Global trends of whole-genome duplications revealed by the ciliate Paramecium tetraurelia.</title>
        <authorList>
            <consortium name="Genoscope"/>
            <person name="Aury J.-M."/>
            <person name="Jaillon O."/>
            <person name="Duret L."/>
            <person name="Noel B."/>
            <person name="Jubin C."/>
            <person name="Porcel B.M."/>
            <person name="Segurens B."/>
            <person name="Daubin V."/>
            <person name="Anthouard V."/>
            <person name="Aiach N."/>
            <person name="Arnaiz O."/>
            <person name="Billaut A."/>
            <person name="Beisson J."/>
            <person name="Blanc I."/>
            <person name="Bouhouche K."/>
            <person name="Camara F."/>
            <person name="Duharcourt S."/>
            <person name="Guigo R."/>
            <person name="Gogendeau D."/>
            <person name="Katinka M."/>
            <person name="Keller A.-M."/>
            <person name="Kissmehl R."/>
            <person name="Klotz C."/>
            <person name="Koll F."/>
            <person name="Le Moue A."/>
            <person name="Lepere C."/>
            <person name="Malinsky S."/>
            <person name="Nowacki M."/>
            <person name="Nowak J.K."/>
            <person name="Plattner H."/>
            <person name="Poulain J."/>
            <person name="Ruiz F."/>
            <person name="Serrano V."/>
            <person name="Zagulski M."/>
            <person name="Dessen P."/>
            <person name="Betermier M."/>
            <person name="Weissenbach J."/>
            <person name="Scarpelli C."/>
            <person name="Schachter V."/>
            <person name="Sperling L."/>
            <person name="Meyer E."/>
            <person name="Cohen J."/>
            <person name="Wincker P."/>
        </authorList>
    </citation>
    <scope>NUCLEOTIDE SEQUENCE [LARGE SCALE GENOMIC DNA]</scope>
    <source>
        <strain evidence="2 3">Stock d4-2</strain>
    </source>
</reference>
<sequence length="457" mass="53576">MGVCSNKSKGLKYQEDQYLHLLDIQNPVNVNQKYANHFTLIQNQFTGKGIRRTNKYTTNLSRNEWEMMQNQFWGRVIKSYKDSYKDSIYWSSIRKALSQDDEKSSIAILTLCKLKLIGNSIQLLITDKQVFQVPVFIINEPISWNKEPLVLNFEVSQLQVRIRSSKLPKDFLIQTESTSKVLEIKQKILEAAKEKTCRLYLNGRELADQNYLGNYNITSGTVLKINKLDNTGFFVIIYLKMVAQILFKCHHKLKKPEYEEATFTVAKIIEINKSTPIFELILENCRFTLDHDFGIQISSLQSLIYLGLNNCNLVSLQYIPKIESLKRMTLDYNFIHNSELVHLKYYQDKLLSLSIMQNQLDFSDQQLLREFYLFEKLIQLSIAGNFKDVTEQESIMIRNEIFKNMKNLVFLDTIAKGEYLSTSLPNQFSDQKQEQDYLSRIDVVDWKPEKEYQDIDQ</sequence>
<dbReference type="Gene3D" id="3.80.10.10">
    <property type="entry name" value="Ribonuclease Inhibitor"/>
    <property type="match status" value="1"/>
</dbReference>
<dbReference type="SUPFAM" id="SSF54236">
    <property type="entry name" value="Ubiquitin-like"/>
    <property type="match status" value="1"/>
</dbReference>
<dbReference type="GeneID" id="5013647"/>
<dbReference type="InterPro" id="IPR029071">
    <property type="entry name" value="Ubiquitin-like_domsf"/>
</dbReference>
<dbReference type="OrthoDB" id="298694at2759"/>
<dbReference type="InterPro" id="IPR000626">
    <property type="entry name" value="Ubiquitin-like_dom"/>
</dbReference>
<evidence type="ECO:0000313" key="2">
    <source>
        <dbReference type="EMBL" id="CAK60465.1"/>
    </source>
</evidence>
<accession>A0BPJ8</accession>
<proteinExistence type="predicted"/>
<dbReference type="SUPFAM" id="SSF52058">
    <property type="entry name" value="L domain-like"/>
    <property type="match status" value="1"/>
</dbReference>
<feature type="domain" description="Ubiquitin-like" evidence="1">
    <location>
        <begin position="158"/>
        <end position="232"/>
    </location>
</feature>
<dbReference type="InterPro" id="IPR032675">
    <property type="entry name" value="LRR_dom_sf"/>
</dbReference>
<dbReference type="EMBL" id="CT868008">
    <property type="protein sequence ID" value="CAK60465.1"/>
    <property type="molecule type" value="Genomic_DNA"/>
</dbReference>
<dbReference type="AlphaFoldDB" id="A0BPJ8"/>
<dbReference type="KEGG" id="ptm:GSPATT00005214001"/>
<dbReference type="Pfam" id="PF00240">
    <property type="entry name" value="ubiquitin"/>
    <property type="match status" value="1"/>
</dbReference>